<reference evidence="2 3" key="1">
    <citation type="submission" date="2021-06" db="EMBL/GenBank/DDBJ databases">
        <title>Updating the genus Pseudomonas: Description of 43 new species and partition of the Pseudomonas putida group.</title>
        <authorList>
            <person name="Girard L."/>
            <person name="Lood C."/>
            <person name="Vandamme P."/>
            <person name="Rokni-Zadeh H."/>
            <person name="Van Noort V."/>
            <person name="Hofte M."/>
            <person name="Lavigne R."/>
            <person name="De Mot R."/>
        </authorList>
    </citation>
    <scope>NUCLEOTIDE SEQUENCE [LARGE SCALE GENOMIC DNA]</scope>
    <source>
        <strain evidence="2 3">COR58</strain>
    </source>
</reference>
<keyword evidence="3" id="KW-1185">Reference proteome</keyword>
<gene>
    <name evidence="2" type="ORF">KVG96_10875</name>
</gene>
<evidence type="ECO:0000313" key="3">
    <source>
        <dbReference type="Proteomes" id="UP000765224"/>
    </source>
</evidence>
<proteinExistence type="predicted"/>
<sequence length="188" mass="20078">MSARPALLKPPPRPAEPPRARPEPQASGAWPARHGSLREAHGETHDDGDRFEQLLAGVDGPSPADIGQGTVADFSGGDRQPSGQDPERCAAAPLPAGPSAGLWQTLLARLEERLEALDAGPLEVQLHMPTLGTVSARIIQHGASLEIALGFAKDSARRYCDARRQASADWLGRQLGRSVRLTLHHEAH</sequence>
<accession>A0ABS6PDB7</accession>
<dbReference type="EMBL" id="JAHSTS010000001">
    <property type="protein sequence ID" value="MBV4458455.1"/>
    <property type="molecule type" value="Genomic_DNA"/>
</dbReference>
<name>A0ABS6PDB7_9PSED</name>
<evidence type="ECO:0000256" key="1">
    <source>
        <dbReference type="SAM" id="MobiDB-lite"/>
    </source>
</evidence>
<dbReference type="RefSeq" id="WP_217892050.1">
    <property type="nucleotide sequence ID" value="NZ_JAHSTS010000001.1"/>
</dbReference>
<dbReference type="Proteomes" id="UP000765224">
    <property type="component" value="Unassembled WGS sequence"/>
</dbReference>
<dbReference type="InterPro" id="IPR049757">
    <property type="entry name" value="T3SS_HrpP-like_C"/>
</dbReference>
<protein>
    <submittedName>
        <fullName evidence="2">Type III secretion system HrpP C-terminal domain-containing protein</fullName>
    </submittedName>
</protein>
<feature type="compositionally biased region" description="Basic and acidic residues" evidence="1">
    <location>
        <begin position="36"/>
        <end position="52"/>
    </location>
</feature>
<organism evidence="2 3">
    <name type="scientific">Pseudomonas ekonensis</name>
    <dbReference type="NCBI Taxonomy" id="2842353"/>
    <lineage>
        <taxon>Bacteria</taxon>
        <taxon>Pseudomonadati</taxon>
        <taxon>Pseudomonadota</taxon>
        <taxon>Gammaproteobacteria</taxon>
        <taxon>Pseudomonadales</taxon>
        <taxon>Pseudomonadaceae</taxon>
        <taxon>Pseudomonas</taxon>
    </lineage>
</organism>
<evidence type="ECO:0000313" key="2">
    <source>
        <dbReference type="EMBL" id="MBV4458455.1"/>
    </source>
</evidence>
<feature type="region of interest" description="Disordered" evidence="1">
    <location>
        <begin position="1"/>
        <end position="96"/>
    </location>
</feature>
<dbReference type="CDD" id="cd17468">
    <property type="entry name" value="T3SS_HrpP_C"/>
    <property type="match status" value="1"/>
</dbReference>
<comment type="caution">
    <text evidence="2">The sequence shown here is derived from an EMBL/GenBank/DDBJ whole genome shotgun (WGS) entry which is preliminary data.</text>
</comment>